<evidence type="ECO:0000313" key="1">
    <source>
        <dbReference type="EMBL" id="AVN58413.1"/>
    </source>
</evidence>
<dbReference type="AlphaFoldDB" id="A0A343VR89"/>
<organism evidence="1">
    <name type="scientific">Mycolicibacterium sp. CBMA 213</name>
    <dbReference type="NCBI Taxonomy" id="1968788"/>
    <lineage>
        <taxon>Bacteria</taxon>
        <taxon>Bacillati</taxon>
        <taxon>Actinomycetota</taxon>
        <taxon>Actinomycetes</taxon>
        <taxon>Mycobacteriales</taxon>
        <taxon>Mycobacteriaceae</taxon>
        <taxon>Mycolicibacterium</taxon>
    </lineage>
</organism>
<name>A0A343VR89_9MYCO</name>
<geneLocation type="plasmid" evidence="1">
    <name>pCBMA213_1</name>
</geneLocation>
<reference evidence="1" key="1">
    <citation type="journal article" date="2018" name="Front. Microbiol.">
        <title>Beyond the Limits: tRNA Array Units in Mycobacterium Genomes.</title>
        <authorList>
            <person name="Morgado S.M."/>
            <person name="Vicente A.C."/>
        </authorList>
    </citation>
    <scope>NUCLEOTIDE SEQUENCE</scope>
    <source>
        <strain evidence="1">CBMA 213</strain>
        <plasmid evidence="1">pCBMA213_1</plasmid>
    </source>
</reference>
<keyword evidence="1" id="KW-0614">Plasmid</keyword>
<dbReference type="EMBL" id="MF600313">
    <property type="protein sequence ID" value="AVN58413.1"/>
    <property type="molecule type" value="Genomic_DNA"/>
</dbReference>
<proteinExistence type="predicted"/>
<accession>A0A343VR89</accession>
<dbReference type="RefSeq" id="WP_155921870.1">
    <property type="nucleotide sequence ID" value="NZ_MF600313.1"/>
</dbReference>
<gene>
    <name evidence="1" type="ORF">B5P44_p00118</name>
</gene>
<protein>
    <submittedName>
        <fullName evidence="1">Uncharacterized protein</fullName>
    </submittedName>
</protein>
<sequence length="109" mass="12315">MGAYDEVVLTVRDGKGDRHVARIDPGDFPEDTDLNYARTVGAGGLFDPERLPTVVRAAGRYFGRRISAVWVDDRGDDLYFEPELPYLVPPEYEVDIMDDRRTLIRLAGI</sequence>